<sequence>MIDQALQKRVQTYLDLAELSRNDHSVVTIHDFRVSSRNLLAVEPLLRCVSETSQWKKIIRKYLKSLSQLRDTQVLHGNLSGLAQFDTLLLEQMKHSLEEWRTISKNIADLHFQNKLNDS</sequence>
<dbReference type="InterPro" id="IPR038186">
    <property type="entry name" value="CHAD_dom_sf"/>
</dbReference>
<dbReference type="AlphaFoldDB" id="A0A382ZMD9"/>
<dbReference type="InterPro" id="IPR007899">
    <property type="entry name" value="CHAD_dom"/>
</dbReference>
<proteinExistence type="predicted"/>
<protein>
    <recommendedName>
        <fullName evidence="1">CHAD domain-containing protein</fullName>
    </recommendedName>
</protein>
<dbReference type="Gene3D" id="1.40.20.10">
    <property type="entry name" value="CHAD domain"/>
    <property type="match status" value="1"/>
</dbReference>
<organism evidence="2">
    <name type="scientific">marine metagenome</name>
    <dbReference type="NCBI Taxonomy" id="408172"/>
    <lineage>
        <taxon>unclassified sequences</taxon>
        <taxon>metagenomes</taxon>
        <taxon>ecological metagenomes</taxon>
    </lineage>
</organism>
<evidence type="ECO:0000259" key="1">
    <source>
        <dbReference type="Pfam" id="PF05235"/>
    </source>
</evidence>
<gene>
    <name evidence="2" type="ORF">METZ01_LOCUS449475</name>
</gene>
<feature type="domain" description="CHAD" evidence="1">
    <location>
        <begin position="4"/>
        <end position="95"/>
    </location>
</feature>
<accession>A0A382ZMD9</accession>
<feature type="non-terminal residue" evidence="2">
    <location>
        <position position="119"/>
    </location>
</feature>
<evidence type="ECO:0000313" key="2">
    <source>
        <dbReference type="EMBL" id="SVD96621.1"/>
    </source>
</evidence>
<dbReference type="EMBL" id="UINC01185085">
    <property type="protein sequence ID" value="SVD96621.1"/>
    <property type="molecule type" value="Genomic_DNA"/>
</dbReference>
<name>A0A382ZMD9_9ZZZZ</name>
<dbReference type="Pfam" id="PF05235">
    <property type="entry name" value="CHAD"/>
    <property type="match status" value="1"/>
</dbReference>
<reference evidence="2" key="1">
    <citation type="submission" date="2018-05" db="EMBL/GenBank/DDBJ databases">
        <authorList>
            <person name="Lanie J.A."/>
            <person name="Ng W.-L."/>
            <person name="Kazmierczak K.M."/>
            <person name="Andrzejewski T.M."/>
            <person name="Davidsen T.M."/>
            <person name="Wayne K.J."/>
            <person name="Tettelin H."/>
            <person name="Glass J.I."/>
            <person name="Rusch D."/>
            <person name="Podicherti R."/>
            <person name="Tsui H.-C.T."/>
            <person name="Winkler M.E."/>
        </authorList>
    </citation>
    <scope>NUCLEOTIDE SEQUENCE</scope>
</reference>